<feature type="region of interest" description="Disordered" evidence="1">
    <location>
        <begin position="398"/>
        <end position="421"/>
    </location>
</feature>
<accession>A0A1V8SZ05</accession>
<keyword evidence="4" id="KW-1185">Reference proteome</keyword>
<feature type="region of interest" description="Disordered" evidence="1">
    <location>
        <begin position="175"/>
        <end position="268"/>
    </location>
</feature>
<dbReference type="EMBL" id="NAJO01000022">
    <property type="protein sequence ID" value="OQO04309.1"/>
    <property type="molecule type" value="Genomic_DNA"/>
</dbReference>
<feature type="domain" description="DUF7896" evidence="2">
    <location>
        <begin position="308"/>
        <end position="394"/>
    </location>
</feature>
<dbReference type="Proteomes" id="UP000192596">
    <property type="component" value="Unassembled WGS sequence"/>
</dbReference>
<comment type="caution">
    <text evidence="3">The sequence shown here is derived from an EMBL/GenBank/DDBJ whole genome shotgun (WGS) entry which is preliminary data.</text>
</comment>
<dbReference type="STRING" id="1507870.A0A1V8SZ05"/>
<proteinExistence type="predicted"/>
<feature type="compositionally biased region" description="Polar residues" evidence="1">
    <location>
        <begin position="175"/>
        <end position="193"/>
    </location>
</feature>
<feature type="compositionally biased region" description="Low complexity" evidence="1">
    <location>
        <begin position="199"/>
        <end position="221"/>
    </location>
</feature>
<name>A0A1V8SZ05_9PEZI</name>
<dbReference type="PANTHER" id="PTHR42031:SF1">
    <property type="entry name" value="KEY LIME PATHOGENICITY PROTEIN"/>
    <property type="match status" value="1"/>
</dbReference>
<dbReference type="AlphaFoldDB" id="A0A1V8SZ05"/>
<evidence type="ECO:0000313" key="3">
    <source>
        <dbReference type="EMBL" id="OQO04309.1"/>
    </source>
</evidence>
<gene>
    <name evidence="3" type="ORF">B0A48_10920</name>
</gene>
<reference evidence="4" key="1">
    <citation type="submission" date="2017-03" db="EMBL/GenBank/DDBJ databases">
        <title>Genomes of endolithic fungi from Antarctica.</title>
        <authorList>
            <person name="Coleine C."/>
            <person name="Masonjones S."/>
            <person name="Stajich J.E."/>
        </authorList>
    </citation>
    <scope>NUCLEOTIDE SEQUENCE [LARGE SCALE GENOMIC DNA]</scope>
    <source>
        <strain evidence="4">CCFEE 5527</strain>
    </source>
</reference>
<feature type="compositionally biased region" description="Acidic residues" evidence="1">
    <location>
        <begin position="411"/>
        <end position="421"/>
    </location>
</feature>
<dbReference type="InterPro" id="IPR057218">
    <property type="entry name" value="DUF7896"/>
</dbReference>
<evidence type="ECO:0000313" key="4">
    <source>
        <dbReference type="Proteomes" id="UP000192596"/>
    </source>
</evidence>
<dbReference type="PANTHER" id="PTHR42031">
    <property type="entry name" value="KEY LIME PATHOGENICITY PROTEIN"/>
    <property type="match status" value="1"/>
</dbReference>
<evidence type="ECO:0000256" key="1">
    <source>
        <dbReference type="SAM" id="MobiDB-lite"/>
    </source>
</evidence>
<organism evidence="3 4">
    <name type="scientific">Cryoendolithus antarcticus</name>
    <dbReference type="NCBI Taxonomy" id="1507870"/>
    <lineage>
        <taxon>Eukaryota</taxon>
        <taxon>Fungi</taxon>
        <taxon>Dikarya</taxon>
        <taxon>Ascomycota</taxon>
        <taxon>Pezizomycotina</taxon>
        <taxon>Dothideomycetes</taxon>
        <taxon>Dothideomycetidae</taxon>
        <taxon>Cladosporiales</taxon>
        <taxon>Cladosporiaceae</taxon>
        <taxon>Cryoendolithus</taxon>
    </lineage>
</organism>
<sequence>MSRRNSQQDSLRASLLREQQAIWKNSRSEQDAQQRWEERKAEIRSFMADDTMLPDTKMDQTRHKAGLGMQEDSCRALDGTLAIRYHHQTGYPTTIDTKPAPEHHLRTISPFSAHSVLFELHLRSHALQATTRYDDSTFDENDLLASTGCAFGSENFCFDPAGVSFVSNAVDPVPTQASGNMRLSPPQATSMQRTDSEESSSSTSSYDSMSSSSSNNLTNNSQQKAAERRRRQIDNGNSQLLLPKSQPRQTAPPPPITATAPKQALPKLPYNRPAQSKLLCTHCPRPYPGFRGDHELRRHQDRAHKSTRHVWICVQPVASSLTPPKGLGICKQCKQRKEYNVYYNAAAHLRRAHFNPRKRGRRARGEVEEKRAGKAGGDWPSIELLKSEGWLKEVIATGPAVDGGSSSQDVSQDEEVEDEEEEEFEAQAIKEEQAVVTALPTATPIPQLVSAASYTAETTIDPTFLQMPAFDAQQEAFCTQALGLQAYALPSPTNFDDFAFESSAWDMGFMGFQAPLMEHSMSAPGVLQASGFMQTLHG</sequence>
<dbReference type="InParanoid" id="A0A1V8SZ05"/>
<dbReference type="OrthoDB" id="5377599at2759"/>
<evidence type="ECO:0000259" key="2">
    <source>
        <dbReference type="Pfam" id="PF25438"/>
    </source>
</evidence>
<protein>
    <recommendedName>
        <fullName evidence="2">DUF7896 domain-containing protein</fullName>
    </recommendedName>
</protein>
<feature type="compositionally biased region" description="Low complexity" evidence="1">
    <location>
        <begin position="400"/>
        <end position="410"/>
    </location>
</feature>
<dbReference type="Pfam" id="PF25438">
    <property type="entry name" value="DUF7896"/>
    <property type="match status" value="1"/>
</dbReference>